<evidence type="ECO:0000313" key="12">
    <source>
        <dbReference type="Proteomes" id="UP000683360"/>
    </source>
</evidence>
<evidence type="ECO:0000256" key="3">
    <source>
        <dbReference type="ARBA" id="ARBA00012115"/>
    </source>
</evidence>
<dbReference type="OrthoDB" id="6155487at2759"/>
<feature type="binding site" evidence="8">
    <location>
        <position position="235"/>
    </location>
    <ligand>
        <name>Mg(2+)</name>
        <dbReference type="ChEBI" id="CHEBI:18420"/>
        <label>1</label>
    </ligand>
</feature>
<dbReference type="GO" id="GO:0006284">
    <property type="term" value="P:base-excision repair"/>
    <property type="evidence" value="ECO:0007669"/>
    <property type="project" value="TreeGrafter"/>
</dbReference>
<dbReference type="PANTHER" id="PTHR22748:SF6">
    <property type="entry name" value="DNA-(APURINIC OR APYRIMIDINIC SITE) ENDONUCLEASE"/>
    <property type="match status" value="1"/>
</dbReference>
<dbReference type="EMBL" id="CAJPWZ010002745">
    <property type="protein sequence ID" value="CAG2244673.1"/>
    <property type="molecule type" value="Genomic_DNA"/>
</dbReference>
<feature type="active site" description="Proton donor/acceptor" evidence="7">
    <location>
        <position position="152"/>
    </location>
</feature>
<keyword evidence="5" id="KW-0378">Hydrolase</keyword>
<dbReference type="Pfam" id="PF03372">
    <property type="entry name" value="Exo_endo_phos"/>
    <property type="match status" value="1"/>
</dbReference>
<feature type="binding site" evidence="8">
    <location>
        <position position="35"/>
    </location>
    <ligand>
        <name>Mg(2+)</name>
        <dbReference type="ChEBI" id="CHEBI:18420"/>
        <label>1</label>
    </ligand>
</feature>
<dbReference type="PANTHER" id="PTHR22748">
    <property type="entry name" value="AP ENDONUCLEASE"/>
    <property type="match status" value="1"/>
</dbReference>
<evidence type="ECO:0000256" key="5">
    <source>
        <dbReference type="ARBA" id="ARBA00022801"/>
    </source>
</evidence>
<feature type="active site" evidence="7">
    <location>
        <position position="117"/>
    </location>
</feature>
<keyword evidence="8" id="KW-0464">Manganese</keyword>
<evidence type="ECO:0000256" key="7">
    <source>
        <dbReference type="PIRSR" id="PIRSR604808-1"/>
    </source>
</evidence>
<keyword evidence="6 8" id="KW-0460">Magnesium</keyword>
<accession>A0A8S3ULA7</accession>
<feature type="site" description="Important for catalytic activity" evidence="9">
    <location>
        <position position="206"/>
    </location>
</feature>
<evidence type="ECO:0000259" key="10">
    <source>
        <dbReference type="Pfam" id="PF03372"/>
    </source>
</evidence>
<dbReference type="GO" id="GO:0003906">
    <property type="term" value="F:DNA-(apurinic or apyrimidinic site) endonuclease activity"/>
    <property type="evidence" value="ECO:0007669"/>
    <property type="project" value="TreeGrafter"/>
</dbReference>
<dbReference type="EC" id="3.1.11.2" evidence="3"/>
<feature type="active site" description="Proton acceptor" evidence="7">
    <location>
        <position position="235"/>
    </location>
</feature>
<proteinExistence type="inferred from homology"/>
<feature type="binding site" evidence="8">
    <location>
        <position position="234"/>
    </location>
    <ligand>
        <name>Mg(2+)</name>
        <dbReference type="ChEBI" id="CHEBI:18420"/>
        <label>1</label>
    </ligand>
</feature>
<dbReference type="Proteomes" id="UP000683360">
    <property type="component" value="Unassembled WGS sequence"/>
</dbReference>
<name>A0A8S3ULA7_MYTED</name>
<feature type="site" description="Interaction with DNA substrate" evidence="9">
    <location>
        <position position="235"/>
    </location>
</feature>
<dbReference type="GO" id="GO:0046872">
    <property type="term" value="F:metal ion binding"/>
    <property type="evidence" value="ECO:0007669"/>
    <property type="project" value="UniProtKB-KW"/>
</dbReference>
<evidence type="ECO:0000256" key="1">
    <source>
        <dbReference type="ARBA" id="ARBA00000493"/>
    </source>
</evidence>
<feature type="binding site" evidence="8">
    <location>
        <position position="152"/>
    </location>
    <ligand>
        <name>Mg(2+)</name>
        <dbReference type="ChEBI" id="CHEBI:18420"/>
        <label>1</label>
    </ligand>
</feature>
<evidence type="ECO:0000256" key="4">
    <source>
        <dbReference type="ARBA" id="ARBA00022723"/>
    </source>
</evidence>
<comment type="similarity">
    <text evidence="2">Belongs to the DNA repair enzymes AP/ExoA family.</text>
</comment>
<dbReference type="AlphaFoldDB" id="A0A8S3ULA7"/>
<organism evidence="11 12">
    <name type="scientific">Mytilus edulis</name>
    <name type="common">Blue mussel</name>
    <dbReference type="NCBI Taxonomy" id="6550"/>
    <lineage>
        <taxon>Eukaryota</taxon>
        <taxon>Metazoa</taxon>
        <taxon>Spiralia</taxon>
        <taxon>Lophotrochozoa</taxon>
        <taxon>Mollusca</taxon>
        <taxon>Bivalvia</taxon>
        <taxon>Autobranchia</taxon>
        <taxon>Pteriomorphia</taxon>
        <taxon>Mytilida</taxon>
        <taxon>Mytiloidea</taxon>
        <taxon>Mytilidae</taxon>
        <taxon>Mytilinae</taxon>
        <taxon>Mytilus</taxon>
    </lineage>
</organism>
<comment type="catalytic activity">
    <reaction evidence="1">
        <text>Exonucleolytic cleavage in the 3'- to 5'-direction to yield nucleoside 5'-phosphates.</text>
        <dbReference type="EC" id="3.1.11.2"/>
    </reaction>
</comment>
<feature type="binding site" evidence="8">
    <location>
        <position position="154"/>
    </location>
    <ligand>
        <name>Mg(2+)</name>
        <dbReference type="ChEBI" id="CHEBI:18420"/>
        <label>1</label>
    </ligand>
</feature>
<evidence type="ECO:0000313" key="11">
    <source>
        <dbReference type="EMBL" id="CAG2244673.1"/>
    </source>
</evidence>
<dbReference type="GO" id="GO:0008081">
    <property type="term" value="F:phosphoric diester hydrolase activity"/>
    <property type="evidence" value="ECO:0007669"/>
    <property type="project" value="TreeGrafter"/>
</dbReference>
<dbReference type="InterPro" id="IPR005135">
    <property type="entry name" value="Endo/exonuclease/phosphatase"/>
</dbReference>
<evidence type="ECO:0000256" key="8">
    <source>
        <dbReference type="PIRSR" id="PIRSR604808-2"/>
    </source>
</evidence>
<dbReference type="InterPro" id="IPR036691">
    <property type="entry name" value="Endo/exonu/phosph_ase_sf"/>
</dbReference>
<comment type="cofactor">
    <cofactor evidence="8">
        <name>Mg(2+)</name>
        <dbReference type="ChEBI" id="CHEBI:18420"/>
    </cofactor>
    <cofactor evidence="8">
        <name>Mn(2+)</name>
        <dbReference type="ChEBI" id="CHEBI:29035"/>
    </cofactor>
    <text evidence="8">Probably binds two magnesium or manganese ions per subunit.</text>
</comment>
<evidence type="ECO:0000256" key="9">
    <source>
        <dbReference type="PIRSR" id="PIRSR604808-3"/>
    </source>
</evidence>
<dbReference type="Gene3D" id="3.60.10.10">
    <property type="entry name" value="Endonuclease/exonuclease/phosphatase"/>
    <property type="match status" value="1"/>
</dbReference>
<dbReference type="SUPFAM" id="SSF56219">
    <property type="entry name" value="DNase I-like"/>
    <property type="match status" value="1"/>
</dbReference>
<evidence type="ECO:0000256" key="6">
    <source>
        <dbReference type="ARBA" id="ARBA00022842"/>
    </source>
</evidence>
<gene>
    <name evidence="11" type="ORF">MEDL_56713</name>
</gene>
<reference evidence="11" key="1">
    <citation type="submission" date="2021-03" db="EMBL/GenBank/DDBJ databases">
        <authorList>
            <person name="Bekaert M."/>
        </authorList>
    </citation>
    <scope>NUCLEOTIDE SEQUENCE</scope>
</reference>
<feature type="site" description="Transition state stabilizer" evidence="9">
    <location>
        <position position="154"/>
    </location>
</feature>
<keyword evidence="4 8" id="KW-0479">Metal-binding</keyword>
<dbReference type="GO" id="GO:0008311">
    <property type="term" value="F:double-stranded DNA 3'-5' DNA exonuclease activity"/>
    <property type="evidence" value="ECO:0007669"/>
    <property type="project" value="UniProtKB-EC"/>
</dbReference>
<evidence type="ECO:0000256" key="2">
    <source>
        <dbReference type="ARBA" id="ARBA00007092"/>
    </source>
</evidence>
<protein>
    <recommendedName>
        <fullName evidence="3">exodeoxyribonuclease III</fullName>
        <ecNumber evidence="3">3.1.11.2</ecNumber>
    </recommendedName>
</protein>
<comment type="caution">
    <text evidence="11">The sequence shown here is derived from an EMBL/GenBank/DDBJ whole genome shotgun (WGS) entry which is preliminary data.</text>
</comment>
<dbReference type="InterPro" id="IPR004808">
    <property type="entry name" value="AP_endonuc_1"/>
</dbReference>
<feature type="domain" description="Endonuclease/exonuclease/phosphatase" evidence="10">
    <location>
        <begin position="5"/>
        <end position="235"/>
    </location>
</feature>
<feature type="binding site" evidence="8">
    <location>
        <position position="8"/>
    </location>
    <ligand>
        <name>Mg(2+)</name>
        <dbReference type="ChEBI" id="CHEBI:18420"/>
        <label>1</label>
    </ligand>
</feature>
<keyword evidence="12" id="KW-1185">Reference proteome</keyword>
<sequence length="864" mass="98775">MLSLVTWNVRGIMSSSVCLSELFKYTNCDIAVLSEHKLFNHSLQFLNTLDNNYHSLGIADTSVNIETSKCGKGGVAIMYKKTLKFNIKPINCPVSERILGIEIQCNENYSIFVFSVYLPADSNIQNYKYEMNIVEDYVSNFSKFGPVIVAGDFNTSCRVTDLDRTNVNKSIVFSDFMLRNNIIPVNASTLRDASSFTYIPTRTLLDYFLVSEELATDVISCENIPEGTLSLTSDHLPVFLKLSIPYVCNSTNSCNNVWPSWRKASESSLGAYNELTNKIADQLLDLPLCNLSDLDTLACKLTDKLKDCANETIPSGSFNPKPKPYWSDKVKQAHTAERFARWKWINQADPEGRTFLLTSNTNLRKTNSGIVNVLPIMPTWTILTVKSTKQLNVYTPTENAKFDSDFKAHVTEFVDRTLESCATNNGLLPGGEITLYEIETVVRNLKLRKAPGYDKLQNEHVRYSGSKLHTVILRIFNAVIRFGRIPLCWKHGLLIPLFKGYRTELDLVFNLGDKSVNISTETKHLGILRTVDLSPSTDIQHSCRKGRNAYFAIAGTGSCLLNPLTVCGLYNKIVIPAVLYGCELWNGIKPKDIRCLETFQHFIVKHIQGFPKRTRSDMCESMTNLERLPILVEKRKLMFLYKLCEMKAQSLTKQIFIYRLFQYFGDTSRKQHGFIPDVTNILSKYSLLNFLNSYMFTGCFPTKLQWKNIVNGAINQHEKHRKEERMRSDNDFTRFLRLSENNGYDFIWQYAKYTGRLRTAKHVAKLWSTPPTSGNCNLCGHFVQDTLYHQITMCTELQTQRHLLYKRLSEMTSDNFLYTLLSKSDEYVSCFLLGNHEALLDFLTPEHCLDVLNEGFSYLTYCRL</sequence>